<dbReference type="GO" id="GO:0005737">
    <property type="term" value="C:cytoplasm"/>
    <property type="evidence" value="ECO:0007669"/>
    <property type="project" value="TreeGrafter"/>
</dbReference>
<dbReference type="EMBL" id="CAJNNV010031853">
    <property type="protein sequence ID" value="CAE8638052.1"/>
    <property type="molecule type" value="Genomic_DNA"/>
</dbReference>
<accession>A0A813LNH8</accession>
<comment type="caution">
    <text evidence="3">The sequence shown here is derived from an EMBL/GenBank/DDBJ whole genome shotgun (WGS) entry which is preliminary data.</text>
</comment>
<organism evidence="3 4">
    <name type="scientific">Polarella glacialis</name>
    <name type="common">Dinoflagellate</name>
    <dbReference type="NCBI Taxonomy" id="89957"/>
    <lineage>
        <taxon>Eukaryota</taxon>
        <taxon>Sar</taxon>
        <taxon>Alveolata</taxon>
        <taxon>Dinophyceae</taxon>
        <taxon>Suessiales</taxon>
        <taxon>Suessiaceae</taxon>
        <taxon>Polarella</taxon>
    </lineage>
</organism>
<proteinExistence type="predicted"/>
<dbReference type="InterPro" id="IPR050275">
    <property type="entry name" value="PGM_Phosphatase"/>
</dbReference>
<dbReference type="EMBL" id="CAJNNW010036554">
    <property type="protein sequence ID" value="CAE8735515.1"/>
    <property type="molecule type" value="Genomic_DNA"/>
</dbReference>
<dbReference type="CDD" id="cd07067">
    <property type="entry name" value="HP_PGM_like"/>
    <property type="match status" value="1"/>
</dbReference>
<feature type="region of interest" description="Disordered" evidence="1">
    <location>
        <begin position="330"/>
        <end position="359"/>
    </location>
</feature>
<evidence type="ECO:0000313" key="5">
    <source>
        <dbReference type="Proteomes" id="UP000654075"/>
    </source>
</evidence>
<dbReference type="GO" id="GO:0016791">
    <property type="term" value="F:phosphatase activity"/>
    <property type="evidence" value="ECO:0007669"/>
    <property type="project" value="TreeGrafter"/>
</dbReference>
<dbReference type="PANTHER" id="PTHR48100:SF1">
    <property type="entry name" value="HISTIDINE PHOSPHATASE FAMILY PROTEIN-RELATED"/>
    <property type="match status" value="1"/>
</dbReference>
<dbReference type="OrthoDB" id="410439at2759"/>
<reference evidence="3" key="1">
    <citation type="submission" date="2021-02" db="EMBL/GenBank/DDBJ databases">
        <authorList>
            <person name="Dougan E. K."/>
            <person name="Rhodes N."/>
            <person name="Thang M."/>
            <person name="Chan C."/>
        </authorList>
    </citation>
    <scope>NUCLEOTIDE SEQUENCE</scope>
</reference>
<keyword evidence="5" id="KW-1185">Reference proteome</keyword>
<sequence>MAPQQSGDSSGFDVLSSQDKERVTLLAAQYGVVKQAAEFYGRRPQRYSLLLDDPSQPLPAGAKRINFIRHGEGLHNVFRAAEHTAGRQPRAKRDNMQNVPEGLYDPSLTEAGRQEAMAARPDAKACQPQLLVTSPVRRAVQTLLLAFEDSVAAGTPIMAHELCREQFQGSDPSIYDARQGRSALASEFPMVDFESYVLPEEPSPEAGAVLEAKGGIPSALVGVDPIWWHVDSPLGCCDGELNIAACAEHAWGFLTWLMGRQEQEIAVATHSLFLLALYHGSLESVGGGPFPRPQIFRTGELRTVVIAEAPAPQKRAATATLERWGAALTGSGFKAGAGSEETGREDEVEVKGKKQRSRQ</sequence>
<dbReference type="Proteomes" id="UP000626109">
    <property type="component" value="Unassembled WGS sequence"/>
</dbReference>
<evidence type="ECO:0008006" key="6">
    <source>
        <dbReference type="Google" id="ProtNLM"/>
    </source>
</evidence>
<dbReference type="Proteomes" id="UP000654075">
    <property type="component" value="Unassembled WGS sequence"/>
</dbReference>
<dbReference type="PANTHER" id="PTHR48100">
    <property type="entry name" value="BROAD-SPECIFICITY PHOSPHATASE YOR283W-RELATED"/>
    <property type="match status" value="1"/>
</dbReference>
<evidence type="ECO:0000313" key="3">
    <source>
        <dbReference type="EMBL" id="CAE8735515.1"/>
    </source>
</evidence>
<dbReference type="AlphaFoldDB" id="A0A813LNH8"/>
<evidence type="ECO:0000313" key="4">
    <source>
        <dbReference type="Proteomes" id="UP000626109"/>
    </source>
</evidence>
<gene>
    <name evidence="2" type="ORF">PGLA1383_LOCUS53337</name>
    <name evidence="3" type="ORF">PGLA2088_LOCUS47875</name>
</gene>
<protein>
    <recommendedName>
        <fullName evidence="6">Phosphoglycerate mutase family protein</fullName>
    </recommendedName>
</protein>
<name>A0A813LNH8_POLGL</name>
<dbReference type="SMART" id="SM00855">
    <property type="entry name" value="PGAM"/>
    <property type="match status" value="1"/>
</dbReference>
<evidence type="ECO:0000313" key="2">
    <source>
        <dbReference type="EMBL" id="CAE8638052.1"/>
    </source>
</evidence>
<evidence type="ECO:0000256" key="1">
    <source>
        <dbReference type="SAM" id="MobiDB-lite"/>
    </source>
</evidence>
<dbReference type="InterPro" id="IPR029033">
    <property type="entry name" value="His_PPase_superfam"/>
</dbReference>
<dbReference type="Gene3D" id="3.40.50.1240">
    <property type="entry name" value="Phosphoglycerate mutase-like"/>
    <property type="match status" value="1"/>
</dbReference>
<dbReference type="SUPFAM" id="SSF53254">
    <property type="entry name" value="Phosphoglycerate mutase-like"/>
    <property type="match status" value="1"/>
</dbReference>
<dbReference type="InterPro" id="IPR013078">
    <property type="entry name" value="His_Pase_superF_clade-1"/>
</dbReference>
<dbReference type="Pfam" id="PF00300">
    <property type="entry name" value="His_Phos_1"/>
    <property type="match status" value="1"/>
</dbReference>